<proteinExistence type="predicted"/>
<organism evidence="1 2">
    <name type="scientific">Ditylenchus dipsaci</name>
    <dbReference type="NCBI Taxonomy" id="166011"/>
    <lineage>
        <taxon>Eukaryota</taxon>
        <taxon>Metazoa</taxon>
        <taxon>Ecdysozoa</taxon>
        <taxon>Nematoda</taxon>
        <taxon>Chromadorea</taxon>
        <taxon>Rhabditida</taxon>
        <taxon>Tylenchina</taxon>
        <taxon>Tylenchomorpha</taxon>
        <taxon>Sphaerularioidea</taxon>
        <taxon>Anguinidae</taxon>
        <taxon>Anguininae</taxon>
        <taxon>Ditylenchus</taxon>
    </lineage>
</organism>
<keyword evidence="1" id="KW-1185">Reference proteome</keyword>
<name>A0A915EVC6_9BILA</name>
<dbReference type="WBParaSite" id="jg9396">
    <property type="protein sequence ID" value="jg9396"/>
    <property type="gene ID" value="jg9396"/>
</dbReference>
<sequence length="218" mass="24712">MENHLLLNGDQPWKFELSCHIAWPLSCILDDNLMDLLNKCLELCQEIFRAYAISVKLLRKGGLQSVSLVGDGESRKKRLLLHSSMRSLATIYSVLQTHIEQLITKTRMQLVGCKSLAEVDKCIHRCKESLDRILNYDDLEESSYIHPMIYKLCEMVTKIYDAETEPSAKNTRNVTKYLKVIGRILTVLQSGSLAPGSEGVGQEIAARLPRTSSVFKQR</sequence>
<protein>
    <submittedName>
        <fullName evidence="2">Gamma-tubulin complex component</fullName>
    </submittedName>
</protein>
<evidence type="ECO:0000313" key="1">
    <source>
        <dbReference type="Proteomes" id="UP000887574"/>
    </source>
</evidence>
<evidence type="ECO:0000313" key="2">
    <source>
        <dbReference type="WBParaSite" id="jg9396"/>
    </source>
</evidence>
<accession>A0A915EVC6</accession>
<dbReference type="AlphaFoldDB" id="A0A915EVC6"/>
<dbReference type="Proteomes" id="UP000887574">
    <property type="component" value="Unplaced"/>
</dbReference>
<reference evidence="2" key="1">
    <citation type="submission" date="2022-11" db="UniProtKB">
        <authorList>
            <consortium name="WormBaseParasite"/>
        </authorList>
    </citation>
    <scope>IDENTIFICATION</scope>
</reference>